<dbReference type="RefSeq" id="WP_189140687.1">
    <property type="nucleotide sequence ID" value="NZ_BMNK01000007.1"/>
</dbReference>
<protein>
    <recommendedName>
        <fullName evidence="2">SIS domain-containing protein</fullName>
    </recommendedName>
</protein>
<accession>A0A918A7N2</accession>
<dbReference type="PANTHER" id="PTHR30390">
    <property type="entry name" value="SEDOHEPTULOSE 7-PHOSPHATE ISOMERASE / DNAA INITIATOR-ASSOCIATING FACTOR FOR REPLICATION INITIATION"/>
    <property type="match status" value="1"/>
</dbReference>
<evidence type="ECO:0000313" key="3">
    <source>
        <dbReference type="EMBL" id="GGP09528.1"/>
    </source>
</evidence>
<dbReference type="AlphaFoldDB" id="A0A918A7N2"/>
<dbReference type="PANTHER" id="PTHR30390:SF6">
    <property type="entry name" value="DNAA INITIATOR-ASSOCIATING PROTEIN DIAA"/>
    <property type="match status" value="1"/>
</dbReference>
<name>A0A918A7N2_9ACTN</name>
<reference evidence="3" key="1">
    <citation type="journal article" date="2014" name="Int. J. Syst. Evol. Microbiol.">
        <title>Complete genome sequence of Corynebacterium casei LMG S-19264T (=DSM 44701T), isolated from a smear-ripened cheese.</title>
        <authorList>
            <consortium name="US DOE Joint Genome Institute (JGI-PGF)"/>
            <person name="Walter F."/>
            <person name="Albersmeier A."/>
            <person name="Kalinowski J."/>
            <person name="Ruckert C."/>
        </authorList>
    </citation>
    <scope>NUCLEOTIDE SEQUENCE</scope>
    <source>
        <strain evidence="3">CGMCC 4.7430</strain>
    </source>
</reference>
<gene>
    <name evidence="3" type="ORF">GCM10012278_45580</name>
</gene>
<proteinExistence type="predicted"/>
<dbReference type="Proteomes" id="UP000660745">
    <property type="component" value="Unassembled WGS sequence"/>
</dbReference>
<sequence length="282" mass="28582">MNQHAPAAGPLGHAAAARTAPGTALAQDAQRITAAARDLAARFRRGGRLLTFGDGPAAADAGHVAVEFTHPVIVGKRALPALSLSTDTPSTGASPTLFAARLRLLGRPDDIAMGILTDARRGGEVLDALAAARALGMLTIALTSGEPPQGDSGSGGPDELVAGGGASSAADHVLVARSDDPLIAREIHVTTYHLLWELAHVFLESPDSLESNPPGCRDDVCLTCADAATPVHITELRPGGLALAATDAGTEEISVALVQAQVGDVVLVHAKEAIAVLGGESR</sequence>
<dbReference type="Pfam" id="PF13580">
    <property type="entry name" value="SIS_2"/>
    <property type="match status" value="1"/>
</dbReference>
<dbReference type="PROSITE" id="PS51464">
    <property type="entry name" value="SIS"/>
    <property type="match status" value="1"/>
</dbReference>
<dbReference type="GO" id="GO:0097367">
    <property type="term" value="F:carbohydrate derivative binding"/>
    <property type="evidence" value="ECO:0007669"/>
    <property type="project" value="InterPro"/>
</dbReference>
<dbReference type="InterPro" id="IPR046348">
    <property type="entry name" value="SIS_dom_sf"/>
</dbReference>
<dbReference type="Gene3D" id="3.40.50.10490">
    <property type="entry name" value="Glucose-6-phosphate isomerase like protein, domain 1"/>
    <property type="match status" value="1"/>
</dbReference>
<keyword evidence="4" id="KW-1185">Reference proteome</keyword>
<dbReference type="SUPFAM" id="SSF159127">
    <property type="entry name" value="HupF/HypC-like"/>
    <property type="match status" value="1"/>
</dbReference>
<feature type="compositionally biased region" description="Gly residues" evidence="1">
    <location>
        <begin position="152"/>
        <end position="165"/>
    </location>
</feature>
<comment type="caution">
    <text evidence="3">The sequence shown here is derived from an EMBL/GenBank/DDBJ whole genome shotgun (WGS) entry which is preliminary data.</text>
</comment>
<dbReference type="InterPro" id="IPR050099">
    <property type="entry name" value="SIS_GmhA/DiaA_subfam"/>
</dbReference>
<dbReference type="EMBL" id="BMNK01000007">
    <property type="protein sequence ID" value="GGP09528.1"/>
    <property type="molecule type" value="Genomic_DNA"/>
</dbReference>
<evidence type="ECO:0000313" key="4">
    <source>
        <dbReference type="Proteomes" id="UP000660745"/>
    </source>
</evidence>
<reference evidence="3" key="2">
    <citation type="submission" date="2020-09" db="EMBL/GenBank/DDBJ databases">
        <authorList>
            <person name="Sun Q."/>
            <person name="Zhou Y."/>
        </authorList>
    </citation>
    <scope>NUCLEOTIDE SEQUENCE</scope>
    <source>
        <strain evidence="3">CGMCC 4.7430</strain>
    </source>
</reference>
<dbReference type="InterPro" id="IPR001347">
    <property type="entry name" value="SIS_dom"/>
</dbReference>
<feature type="region of interest" description="Disordered" evidence="1">
    <location>
        <begin position="143"/>
        <end position="165"/>
    </location>
</feature>
<evidence type="ECO:0000256" key="1">
    <source>
        <dbReference type="SAM" id="MobiDB-lite"/>
    </source>
</evidence>
<organism evidence="3 4">
    <name type="scientific">Nonomuraea glycinis</name>
    <dbReference type="NCBI Taxonomy" id="2047744"/>
    <lineage>
        <taxon>Bacteria</taxon>
        <taxon>Bacillati</taxon>
        <taxon>Actinomycetota</taxon>
        <taxon>Actinomycetes</taxon>
        <taxon>Streptosporangiales</taxon>
        <taxon>Streptosporangiaceae</taxon>
        <taxon>Nonomuraea</taxon>
    </lineage>
</organism>
<dbReference type="Gene3D" id="2.30.30.140">
    <property type="match status" value="1"/>
</dbReference>
<evidence type="ECO:0000259" key="2">
    <source>
        <dbReference type="PROSITE" id="PS51464"/>
    </source>
</evidence>
<feature type="domain" description="SIS" evidence="2">
    <location>
        <begin position="39"/>
        <end position="211"/>
    </location>
</feature>
<dbReference type="GO" id="GO:1901135">
    <property type="term" value="P:carbohydrate derivative metabolic process"/>
    <property type="evidence" value="ECO:0007669"/>
    <property type="project" value="InterPro"/>
</dbReference>
<dbReference type="SUPFAM" id="SSF53697">
    <property type="entry name" value="SIS domain"/>
    <property type="match status" value="1"/>
</dbReference>